<proteinExistence type="predicted"/>
<dbReference type="AlphaFoldDB" id="A0A7S4IQJ4"/>
<dbReference type="EMBL" id="HBKQ01020832">
    <property type="protein sequence ID" value="CAE2236602.1"/>
    <property type="molecule type" value="Transcribed_RNA"/>
</dbReference>
<evidence type="ECO:0000256" key="1">
    <source>
        <dbReference type="SAM" id="SignalP"/>
    </source>
</evidence>
<organism evidence="2">
    <name type="scientific">Odontella aurita</name>
    <dbReference type="NCBI Taxonomy" id="265563"/>
    <lineage>
        <taxon>Eukaryota</taxon>
        <taxon>Sar</taxon>
        <taxon>Stramenopiles</taxon>
        <taxon>Ochrophyta</taxon>
        <taxon>Bacillariophyta</taxon>
        <taxon>Mediophyceae</taxon>
        <taxon>Biddulphiophycidae</taxon>
        <taxon>Eupodiscales</taxon>
        <taxon>Odontellaceae</taxon>
        <taxon>Odontella</taxon>
    </lineage>
</organism>
<accession>A0A7S4IQJ4</accession>
<name>A0A7S4IQJ4_9STRA</name>
<evidence type="ECO:0000313" key="2">
    <source>
        <dbReference type="EMBL" id="CAE2236602.1"/>
    </source>
</evidence>
<reference evidence="2" key="1">
    <citation type="submission" date="2021-01" db="EMBL/GenBank/DDBJ databases">
        <authorList>
            <person name="Corre E."/>
            <person name="Pelletier E."/>
            <person name="Niang G."/>
            <person name="Scheremetjew M."/>
            <person name="Finn R."/>
            <person name="Kale V."/>
            <person name="Holt S."/>
            <person name="Cochrane G."/>
            <person name="Meng A."/>
            <person name="Brown T."/>
            <person name="Cohen L."/>
        </authorList>
    </citation>
    <scope>NUCLEOTIDE SEQUENCE</scope>
    <source>
        <strain evidence="2">Isolate 1302-5</strain>
    </source>
</reference>
<feature type="chain" id="PRO_5031069414" evidence="1">
    <location>
        <begin position="24"/>
        <end position="385"/>
    </location>
</feature>
<keyword evidence="1" id="KW-0732">Signal</keyword>
<protein>
    <submittedName>
        <fullName evidence="2">Uncharacterized protein</fullName>
    </submittedName>
</protein>
<sequence length="385" mass="43258">MFFGRALPLWLTCWAITLGGAASEWVYHAISESSEDDENKNKAYTIDVTNVVTVNYAFNGCEYCCKDLTSKSSDFDPDDYDSSDDASDEYCEDKFEGCDCEEHQRILAEGDDGDGDGDDDDGPDTLLCHEVQLETGHINHVDAHGLVSADGTGAGTSRLSYMKLVGCDQSSPSFTDFIMANLEGSEFADFVVEVWECTERDSSDCYDGRTFDYGKYQHVISYGLLGAQTMRVATHNDDSSFSRVKIDEDDRRRRLGQNRRGLRRLEDITVQETRRGAAFETALAYKNIHIVPQINGLSLGEDDELGQHSGNCGGDDESAPDVFGYDLGTGQASNTEGESCLRFRRFASRRRKLLSQPSRRMRRVLRNRRQERTLRRKLRGYKDSL</sequence>
<gene>
    <name evidence="2" type="ORF">OAUR00152_LOCUS14105</name>
</gene>
<feature type="signal peptide" evidence="1">
    <location>
        <begin position="1"/>
        <end position="23"/>
    </location>
</feature>